<keyword evidence="2" id="KW-1185">Reference proteome</keyword>
<dbReference type="EMBL" id="CP000471">
    <property type="protein sequence ID" value="ABK44225.1"/>
    <property type="molecule type" value="Genomic_DNA"/>
</dbReference>
<evidence type="ECO:0000313" key="1">
    <source>
        <dbReference type="EMBL" id="ABK44225.1"/>
    </source>
</evidence>
<reference evidence="2" key="1">
    <citation type="journal article" date="2009" name="Appl. Environ. Microbiol.">
        <title>Complete genome sequence of the chemolithoautotrophic marine magnetotactic coccus strain MC-1.</title>
        <authorList>
            <person name="Schubbe S."/>
            <person name="Williams T.J."/>
            <person name="Xie G."/>
            <person name="Kiss H.E."/>
            <person name="Brettin T.S."/>
            <person name="Martinez D."/>
            <person name="Ross C.A."/>
            <person name="Schuler D."/>
            <person name="Cox B.L."/>
            <person name="Nealson K.H."/>
            <person name="Bazylinski D.A."/>
        </authorList>
    </citation>
    <scope>NUCLEOTIDE SEQUENCE [LARGE SCALE GENOMIC DNA]</scope>
    <source>
        <strain evidence="2">ATCC BAA-1437 / JCM 17883 / MC-1</strain>
    </source>
</reference>
<accession>A0L8D2</accession>
<sequence>MSNCIDGTLGVNFTKRASRPDFQLGHTVRGNENTLWIYVLAAEAVATGSCTVNTTTYALTDAAGNHTAEAAFAAGEYGWVKQSAGLTV</sequence>
<dbReference type="Proteomes" id="UP000002586">
    <property type="component" value="Chromosome"/>
</dbReference>
<dbReference type="AlphaFoldDB" id="A0L8D2"/>
<proteinExistence type="predicted"/>
<name>A0L8D2_MAGMM</name>
<reference evidence="1 2" key="2">
    <citation type="journal article" date="2012" name="Int. J. Syst. Evol. Microbiol.">
        <title>Magnetococcus marinus gen. nov., sp. nov., a marine, magnetotactic bacterium that represents a novel lineage (Magnetococcaceae fam. nov.; Magnetococcales ord. nov.) at the base of the Alphaproteobacteria.</title>
        <authorList>
            <person name="Bazylinski D.A."/>
            <person name="Williams T.J."/>
            <person name="Lefevre C.T."/>
            <person name="Berg R.J."/>
            <person name="Zhang C.L."/>
            <person name="Bowser S.S."/>
            <person name="Dean A.J."/>
            <person name="Beveridge T.J."/>
        </authorList>
    </citation>
    <scope>NUCLEOTIDE SEQUENCE [LARGE SCALE GENOMIC DNA]</scope>
    <source>
        <strain evidence="2">ATCC BAA-1437 / JCM 17883 / MC-1</strain>
    </source>
</reference>
<dbReference type="RefSeq" id="WP_011713373.1">
    <property type="nucleotide sequence ID" value="NC_008576.1"/>
</dbReference>
<gene>
    <name evidence="1" type="ordered locus">Mmc1_1717</name>
</gene>
<dbReference type="STRING" id="156889.Mmc1_1717"/>
<dbReference type="KEGG" id="mgm:Mmc1_1717"/>
<organism evidence="1 2">
    <name type="scientific">Magnetococcus marinus (strain ATCC BAA-1437 / JCM 17883 / MC-1)</name>
    <dbReference type="NCBI Taxonomy" id="156889"/>
    <lineage>
        <taxon>Bacteria</taxon>
        <taxon>Pseudomonadati</taxon>
        <taxon>Pseudomonadota</taxon>
        <taxon>Magnetococcia</taxon>
        <taxon>Magnetococcales</taxon>
        <taxon>Magnetococcaceae</taxon>
        <taxon>Magnetococcus</taxon>
    </lineage>
</organism>
<protein>
    <submittedName>
        <fullName evidence="1">Uncharacterized protein</fullName>
    </submittedName>
</protein>
<evidence type="ECO:0000313" key="2">
    <source>
        <dbReference type="Proteomes" id="UP000002586"/>
    </source>
</evidence>
<dbReference type="HOGENOM" id="CLU_2465352_0_0_5"/>